<name>A0AAJ6N9B1_9PAST</name>
<dbReference type="RefSeq" id="WP_306374843.1">
    <property type="nucleotide sequence ID" value="NZ_JASAYK010000009.1"/>
</dbReference>
<accession>A0AAJ6N9B1</accession>
<gene>
    <name evidence="1" type="ORF">QJU93_04020</name>
</gene>
<organism evidence="1 2">
    <name type="scientific">Phocoenobacter skyensis</name>
    <dbReference type="NCBI Taxonomy" id="97481"/>
    <lineage>
        <taxon>Bacteria</taxon>
        <taxon>Pseudomonadati</taxon>
        <taxon>Pseudomonadota</taxon>
        <taxon>Gammaproteobacteria</taxon>
        <taxon>Pasteurellales</taxon>
        <taxon>Pasteurellaceae</taxon>
        <taxon>Phocoenobacter</taxon>
    </lineage>
</organism>
<evidence type="ECO:0000313" key="2">
    <source>
        <dbReference type="Proteomes" id="UP001236239"/>
    </source>
</evidence>
<dbReference type="Proteomes" id="UP001236239">
    <property type="component" value="Unassembled WGS sequence"/>
</dbReference>
<sequence length="165" mass="19329">MYFKHIDNVDVQAVFSNNYRYSLEITKNNTNNGKTVCVIMQNPSEANKERADKSVQFIEKLIFLKGYSEFANVRKIIIVNQFAYIQKKGFQGLDEHIGVDNDKYIKESIEKSEIVLIAWGVSNTCYDRQNEINRILAKYENKVLLQTKKHPSRGTYKDFIEKYEI</sequence>
<comment type="caution">
    <text evidence="1">The sequence shown here is derived from an EMBL/GenBank/DDBJ whole genome shotgun (WGS) entry which is preliminary data.</text>
</comment>
<reference evidence="1" key="1">
    <citation type="journal article" date="2023" name="Front. Microbiol.">
        <title>Phylogeography and host specificity of Pasteurellaceae pathogenic to sea-farmed fish in the north-east Atlantic.</title>
        <authorList>
            <person name="Gulla S."/>
            <person name="Colquhoun D.J."/>
            <person name="Olsen A.B."/>
            <person name="Spilsberg B."/>
            <person name="Lagesen K."/>
            <person name="Aakesson C.P."/>
            <person name="Strom S."/>
            <person name="Manji F."/>
            <person name="Birkbeck T.H."/>
            <person name="Nilsen H.K."/>
        </authorList>
    </citation>
    <scope>NUCLEOTIDE SEQUENCE</scope>
    <source>
        <strain evidence="1">TW16_20</strain>
    </source>
</reference>
<dbReference type="EMBL" id="JASAYQ010000005">
    <property type="protein sequence ID" value="MDP8172521.1"/>
    <property type="molecule type" value="Genomic_DNA"/>
</dbReference>
<protein>
    <submittedName>
        <fullName evidence="1">DUF1643 domain-containing protein</fullName>
    </submittedName>
</protein>
<evidence type="ECO:0000313" key="1">
    <source>
        <dbReference type="EMBL" id="MDP8172521.1"/>
    </source>
</evidence>
<dbReference type="InterPro" id="IPR012441">
    <property type="entry name" value="DUF1643"/>
</dbReference>
<dbReference type="Pfam" id="PF07799">
    <property type="entry name" value="DUF1643"/>
    <property type="match status" value="1"/>
</dbReference>
<dbReference type="AlphaFoldDB" id="A0AAJ6N9B1"/>
<proteinExistence type="predicted"/>